<name>A0A6J4VA22_9DEIN</name>
<feature type="domain" description="Aerotolerance regulator N-terminal" evidence="3">
    <location>
        <begin position="1"/>
        <end position="76"/>
    </location>
</feature>
<dbReference type="InterPro" id="IPR024163">
    <property type="entry name" value="Aerotolerance_reg_N"/>
</dbReference>
<feature type="domain" description="VWFA" evidence="4">
    <location>
        <begin position="87"/>
        <end position="182"/>
    </location>
</feature>
<evidence type="ECO:0000313" key="5">
    <source>
        <dbReference type="EMBL" id="CAA9571249.1"/>
    </source>
</evidence>
<dbReference type="Pfam" id="PF07584">
    <property type="entry name" value="BatA"/>
    <property type="match status" value="1"/>
</dbReference>
<evidence type="ECO:0000259" key="4">
    <source>
        <dbReference type="Pfam" id="PF13519"/>
    </source>
</evidence>
<dbReference type="InterPro" id="IPR036465">
    <property type="entry name" value="vWFA_dom_sf"/>
</dbReference>
<dbReference type="AlphaFoldDB" id="A0A6J4VA22"/>
<feature type="region of interest" description="Disordered" evidence="1">
    <location>
        <begin position="457"/>
        <end position="508"/>
    </location>
</feature>
<keyword evidence="2" id="KW-0472">Membrane</keyword>
<evidence type="ECO:0008006" key="6">
    <source>
        <dbReference type="Google" id="ProtNLM"/>
    </source>
</evidence>
<dbReference type="PANTHER" id="PTHR37464">
    <property type="entry name" value="BLL2463 PROTEIN"/>
    <property type="match status" value="1"/>
</dbReference>
<dbReference type="Gene3D" id="3.40.50.410">
    <property type="entry name" value="von Willebrand factor, type A domain"/>
    <property type="match status" value="1"/>
</dbReference>
<organism evidence="5">
    <name type="scientific">uncultured Truepera sp</name>
    <dbReference type="NCBI Taxonomy" id="543023"/>
    <lineage>
        <taxon>Bacteria</taxon>
        <taxon>Thermotogati</taxon>
        <taxon>Deinococcota</taxon>
        <taxon>Deinococci</taxon>
        <taxon>Trueperales</taxon>
        <taxon>Trueperaceae</taxon>
        <taxon>Truepera</taxon>
        <taxon>environmental samples</taxon>
    </lineage>
</organism>
<sequence>MLTLLEPSALWLLLTLPVIVLLYIVRERKRQREVSALFLWTEAKALARRRRRVSPTLLLLLQLLFAAFVAVALAQPRLNTAGAPPRVFVIDASASMAAREASGTRLAQAVGAAEVLLTDAGEVAVVRAGLGARVVQPPTGDHARARRTLADLEAADADAAVGEALSLARTLAPDGELHLFSDEPKPAGFPDVVTHPVGQDAPNVGISAFELAYGQLFVSVVGNVPYPQEVTLIVARGEEELRSTLLVPARGQANTSLPVASETGFYRARLEGMREDALSLDNEAFAGSRALSVALSGQAPALERLLRALPGITLSAQAEAEVTVSVGDSGRLPAGDAVLFAPLQARPAYSEIADWARSDPILRFADLTGVVVAPSSAPLPLPLERAEVLAQTADLTPVLLHWQDAGREVVYFRFHPSQTDLTRRPAFPIVLANTLEGFSREAQVPLGTALSSGRWLTQPGRSEVGGRSYTSAPLPAAESRLNGGVEAREPDRGTVDRGRTDGSSEATRDPSPWLVVGALVLLVAEWLFWSRGRIGPRFTRAANPR</sequence>
<dbReference type="EMBL" id="CADCWP010000125">
    <property type="protein sequence ID" value="CAA9571249.1"/>
    <property type="molecule type" value="Genomic_DNA"/>
</dbReference>
<dbReference type="SUPFAM" id="SSF53300">
    <property type="entry name" value="vWA-like"/>
    <property type="match status" value="1"/>
</dbReference>
<dbReference type="InterPro" id="IPR011933">
    <property type="entry name" value="Double_TM_dom"/>
</dbReference>
<reference evidence="5" key="1">
    <citation type="submission" date="2020-02" db="EMBL/GenBank/DDBJ databases">
        <authorList>
            <person name="Meier V. D."/>
        </authorList>
    </citation>
    <scope>NUCLEOTIDE SEQUENCE</scope>
    <source>
        <strain evidence="5">AVDCRST_MAG86</strain>
    </source>
</reference>
<gene>
    <name evidence="5" type="ORF">AVDCRST_MAG86-1682</name>
</gene>
<evidence type="ECO:0000259" key="3">
    <source>
        <dbReference type="Pfam" id="PF07584"/>
    </source>
</evidence>
<proteinExistence type="predicted"/>
<feature type="transmembrane region" description="Helical" evidence="2">
    <location>
        <begin position="6"/>
        <end position="25"/>
    </location>
</feature>
<dbReference type="NCBIfam" id="TIGR02226">
    <property type="entry name" value="two_anch"/>
    <property type="match status" value="1"/>
</dbReference>
<evidence type="ECO:0000256" key="1">
    <source>
        <dbReference type="SAM" id="MobiDB-lite"/>
    </source>
</evidence>
<protein>
    <recommendedName>
        <fullName evidence="6">Aerotolerance regulator N-terminal domain-containing protein</fullName>
    </recommendedName>
</protein>
<keyword evidence="2" id="KW-1133">Transmembrane helix</keyword>
<keyword evidence="2" id="KW-0812">Transmembrane</keyword>
<feature type="compositionally biased region" description="Basic and acidic residues" evidence="1">
    <location>
        <begin position="486"/>
        <end position="508"/>
    </location>
</feature>
<feature type="transmembrane region" description="Helical" evidence="2">
    <location>
        <begin position="56"/>
        <end position="74"/>
    </location>
</feature>
<dbReference type="PANTHER" id="PTHR37464:SF1">
    <property type="entry name" value="BLL2463 PROTEIN"/>
    <property type="match status" value="1"/>
</dbReference>
<dbReference type="Pfam" id="PF13519">
    <property type="entry name" value="VWA_2"/>
    <property type="match status" value="1"/>
</dbReference>
<dbReference type="InterPro" id="IPR002035">
    <property type="entry name" value="VWF_A"/>
</dbReference>
<evidence type="ECO:0000256" key="2">
    <source>
        <dbReference type="SAM" id="Phobius"/>
    </source>
</evidence>
<accession>A0A6J4VA22</accession>